<evidence type="ECO:0000256" key="9">
    <source>
        <dbReference type="ARBA" id="ARBA00022801"/>
    </source>
</evidence>
<evidence type="ECO:0000256" key="3">
    <source>
        <dbReference type="ARBA" id="ARBA00005130"/>
    </source>
</evidence>
<evidence type="ECO:0000256" key="6">
    <source>
        <dbReference type="ARBA" id="ARBA00016853"/>
    </source>
</evidence>
<dbReference type="InterPro" id="IPR050072">
    <property type="entry name" value="Peptidase_M20A"/>
</dbReference>
<organism evidence="16 17">
    <name type="scientific">Paucilactobacillus vaccinostercus DSM 20634</name>
    <dbReference type="NCBI Taxonomy" id="1423813"/>
    <lineage>
        <taxon>Bacteria</taxon>
        <taxon>Bacillati</taxon>
        <taxon>Bacillota</taxon>
        <taxon>Bacilli</taxon>
        <taxon>Lactobacillales</taxon>
        <taxon>Lactobacillaceae</taxon>
        <taxon>Paucilactobacillus</taxon>
    </lineage>
</organism>
<evidence type="ECO:0000313" key="16">
    <source>
        <dbReference type="EMBL" id="KRM61077.1"/>
    </source>
</evidence>
<dbReference type="SUPFAM" id="SSF55031">
    <property type="entry name" value="Bacterial exopeptidase dimerisation domain"/>
    <property type="match status" value="1"/>
</dbReference>
<dbReference type="InterPro" id="IPR036264">
    <property type="entry name" value="Bact_exopeptidase_dim_dom"/>
</dbReference>
<keyword evidence="11" id="KW-0220">Diaminopimelate biosynthesis</keyword>
<protein>
    <recommendedName>
        <fullName evidence="6">Probable succinyl-diaminopimelate desuccinylase</fullName>
        <ecNumber evidence="5">3.5.1.18</ecNumber>
    </recommendedName>
</protein>
<keyword evidence="9" id="KW-0378">Hydrolase</keyword>
<dbReference type="PATRIC" id="fig|1423813.3.peg.2339"/>
<comment type="cofactor">
    <cofactor evidence="2">
        <name>Zn(2+)</name>
        <dbReference type="ChEBI" id="CHEBI:29105"/>
    </cofactor>
</comment>
<comment type="caution">
    <text evidence="16">The sequence shown here is derived from an EMBL/GenBank/DDBJ whole genome shotgun (WGS) entry which is preliminary data.</text>
</comment>
<evidence type="ECO:0000256" key="4">
    <source>
        <dbReference type="ARBA" id="ARBA00006247"/>
    </source>
</evidence>
<dbReference type="EC" id="3.5.1.18" evidence="5"/>
<dbReference type="STRING" id="1423813.FC26_GL002295"/>
<evidence type="ECO:0000313" key="17">
    <source>
        <dbReference type="Proteomes" id="UP000051733"/>
    </source>
</evidence>
<reference evidence="16 17" key="1">
    <citation type="journal article" date="2015" name="Genome Announc.">
        <title>Expanding the biotechnology potential of lactobacilli through comparative genomics of 213 strains and associated genera.</title>
        <authorList>
            <person name="Sun Z."/>
            <person name="Harris H.M."/>
            <person name="McCann A."/>
            <person name="Guo C."/>
            <person name="Argimon S."/>
            <person name="Zhang W."/>
            <person name="Yang X."/>
            <person name="Jeffery I.B."/>
            <person name="Cooney J.C."/>
            <person name="Kagawa T.F."/>
            <person name="Liu W."/>
            <person name="Song Y."/>
            <person name="Salvetti E."/>
            <person name="Wrobel A."/>
            <person name="Rasinkangas P."/>
            <person name="Parkhill J."/>
            <person name="Rea M.C."/>
            <person name="O'Sullivan O."/>
            <person name="Ritari J."/>
            <person name="Douillard F.P."/>
            <person name="Paul Ross R."/>
            <person name="Yang R."/>
            <person name="Briner A.E."/>
            <person name="Felis G.E."/>
            <person name="de Vos W.M."/>
            <person name="Barrangou R."/>
            <person name="Klaenhammer T.R."/>
            <person name="Caufield P.W."/>
            <person name="Cui Y."/>
            <person name="Zhang H."/>
            <person name="O'Toole P.W."/>
        </authorList>
    </citation>
    <scope>NUCLEOTIDE SEQUENCE [LARGE SCALE GENOMIC DNA]</scope>
    <source>
        <strain evidence="16 17">DSM 20634</strain>
    </source>
</reference>
<evidence type="ECO:0000256" key="5">
    <source>
        <dbReference type="ARBA" id="ARBA00011921"/>
    </source>
</evidence>
<dbReference type="PROSITE" id="PS00758">
    <property type="entry name" value="ARGE_DAPE_CPG2_1"/>
    <property type="match status" value="1"/>
</dbReference>
<keyword evidence="10" id="KW-0862">Zinc</keyword>
<keyword evidence="8" id="KW-0479">Metal-binding</keyword>
<evidence type="ECO:0000256" key="14">
    <source>
        <dbReference type="ARBA" id="ARBA00051301"/>
    </source>
</evidence>
<gene>
    <name evidence="16" type="ORF">FC26_GL002295</name>
</gene>
<dbReference type="InterPro" id="IPR010182">
    <property type="entry name" value="ArgE/DapE"/>
</dbReference>
<dbReference type="AlphaFoldDB" id="A0A0R2A3P7"/>
<keyword evidence="17" id="KW-1185">Reference proteome</keyword>
<dbReference type="NCBIfam" id="TIGR01910">
    <property type="entry name" value="DapE-ArgE"/>
    <property type="match status" value="1"/>
</dbReference>
<dbReference type="UniPathway" id="UPA00034">
    <property type="reaction ID" value="UER00021"/>
</dbReference>
<dbReference type="Gene3D" id="3.30.70.360">
    <property type="match status" value="1"/>
</dbReference>
<dbReference type="OrthoDB" id="9792335at2"/>
<dbReference type="RefSeq" id="WP_057779538.1">
    <property type="nucleotide sequence ID" value="NZ_AYYY01000043.1"/>
</dbReference>
<dbReference type="PANTHER" id="PTHR43808:SF8">
    <property type="entry name" value="PEPTIDASE M20 DIMERISATION DOMAIN-CONTAINING PROTEIN"/>
    <property type="match status" value="1"/>
</dbReference>
<dbReference type="GO" id="GO:0019877">
    <property type="term" value="P:diaminopimelate biosynthetic process"/>
    <property type="evidence" value="ECO:0007669"/>
    <property type="project" value="UniProtKB-KW"/>
</dbReference>
<comment type="similarity">
    <text evidence="4">Belongs to the peptidase M20A family.</text>
</comment>
<proteinExistence type="inferred from homology"/>
<dbReference type="Pfam" id="PF01546">
    <property type="entry name" value="Peptidase_M20"/>
    <property type="match status" value="1"/>
</dbReference>
<dbReference type="InterPro" id="IPR011650">
    <property type="entry name" value="Peptidase_M20_dimer"/>
</dbReference>
<evidence type="ECO:0000256" key="13">
    <source>
        <dbReference type="ARBA" id="ARBA00023285"/>
    </source>
</evidence>
<evidence type="ECO:0000256" key="2">
    <source>
        <dbReference type="ARBA" id="ARBA00001947"/>
    </source>
</evidence>
<dbReference type="NCBIfam" id="NF006365">
    <property type="entry name" value="PRK08588.1"/>
    <property type="match status" value="1"/>
</dbReference>
<evidence type="ECO:0000256" key="12">
    <source>
        <dbReference type="ARBA" id="ARBA00023154"/>
    </source>
</evidence>
<keyword evidence="13" id="KW-0170">Cobalt</keyword>
<dbReference type="GO" id="GO:0046872">
    <property type="term" value="F:metal ion binding"/>
    <property type="evidence" value="ECO:0007669"/>
    <property type="project" value="UniProtKB-KW"/>
</dbReference>
<dbReference type="SUPFAM" id="SSF53187">
    <property type="entry name" value="Zn-dependent exopeptidases"/>
    <property type="match status" value="1"/>
</dbReference>
<accession>A0A0R2A3P7</accession>
<evidence type="ECO:0000256" key="10">
    <source>
        <dbReference type="ARBA" id="ARBA00022833"/>
    </source>
</evidence>
<dbReference type="Gene3D" id="3.40.630.10">
    <property type="entry name" value="Zn peptidases"/>
    <property type="match status" value="2"/>
</dbReference>
<dbReference type="InterPro" id="IPR002933">
    <property type="entry name" value="Peptidase_M20"/>
</dbReference>
<evidence type="ECO:0000256" key="11">
    <source>
        <dbReference type="ARBA" id="ARBA00022915"/>
    </source>
</evidence>
<dbReference type="PROSITE" id="PS00759">
    <property type="entry name" value="ARGE_DAPE_CPG2_2"/>
    <property type="match status" value="1"/>
</dbReference>
<dbReference type="CDD" id="cd08659">
    <property type="entry name" value="M20_ArgE_DapE-like"/>
    <property type="match status" value="1"/>
</dbReference>
<dbReference type="PANTHER" id="PTHR43808">
    <property type="entry name" value="ACETYLORNITHINE DEACETYLASE"/>
    <property type="match status" value="1"/>
</dbReference>
<comment type="cofactor">
    <cofactor evidence="1">
        <name>Co(2+)</name>
        <dbReference type="ChEBI" id="CHEBI:48828"/>
    </cofactor>
</comment>
<dbReference type="InterPro" id="IPR001261">
    <property type="entry name" value="ArgE/DapE_CS"/>
</dbReference>
<evidence type="ECO:0000259" key="15">
    <source>
        <dbReference type="Pfam" id="PF07687"/>
    </source>
</evidence>
<comment type="pathway">
    <text evidence="3">Amino-acid biosynthesis; L-lysine biosynthesis via DAP pathway; LL-2,6-diaminopimelate from (S)-tetrahydrodipicolinate (succinylase route): step 3/3.</text>
</comment>
<sequence length="383" mass="41984">MKKETKIQILRKLIQLPTINNNETTVVDFIISLFKPYPTVQIKKIPYAPNRDNLVITIGHENTGPIIGLSGHMDVVAPGTLSNWTNDPFSATLTNGKLFGRGASDMKSGLAAEIIAMLEILESQPQLNGQIRLLATVGEETGEYGAAQLTELGYADHLTGIIIAEPTNNMTNLVYTSRGVIDYEVTSSGKNAHSAHPDLGVNAIRNLLNFYQLAQQRLEKLSDSDPVLGRMTHEITQITGGEQANMIPSSAQYSGNIRTIPNYPNQLIFNELNTLLTELNALPNYELTIHYSYPEAPIMGTPESELVQTALKTYRTVFNHDVILTGSSEASDGSEFIQAAGQPTIIICGPGSPTGHQVDEYVDIDTYLQSIMFYKQLALAYIK</sequence>
<dbReference type="GO" id="GO:0009014">
    <property type="term" value="F:succinyl-diaminopimelate desuccinylase activity"/>
    <property type="evidence" value="ECO:0007669"/>
    <property type="project" value="UniProtKB-EC"/>
</dbReference>
<keyword evidence="7" id="KW-0028">Amino-acid biosynthesis</keyword>
<feature type="domain" description="Peptidase M20 dimerisation" evidence="15">
    <location>
        <begin position="176"/>
        <end position="279"/>
    </location>
</feature>
<dbReference type="EMBL" id="AYYY01000043">
    <property type="protein sequence ID" value="KRM61077.1"/>
    <property type="molecule type" value="Genomic_DNA"/>
</dbReference>
<comment type="catalytic activity">
    <reaction evidence="14">
        <text>N-succinyl-(2S,6S)-2,6-diaminopimelate + H2O = (2S,6S)-2,6-diaminopimelate + succinate</text>
        <dbReference type="Rhea" id="RHEA:22608"/>
        <dbReference type="ChEBI" id="CHEBI:15377"/>
        <dbReference type="ChEBI" id="CHEBI:30031"/>
        <dbReference type="ChEBI" id="CHEBI:57609"/>
        <dbReference type="ChEBI" id="CHEBI:58087"/>
        <dbReference type="EC" id="3.5.1.18"/>
    </reaction>
</comment>
<evidence type="ECO:0000256" key="7">
    <source>
        <dbReference type="ARBA" id="ARBA00022605"/>
    </source>
</evidence>
<dbReference type="Proteomes" id="UP000051733">
    <property type="component" value="Unassembled WGS sequence"/>
</dbReference>
<name>A0A0R2A3P7_9LACO</name>
<evidence type="ECO:0000256" key="8">
    <source>
        <dbReference type="ARBA" id="ARBA00022723"/>
    </source>
</evidence>
<dbReference type="GO" id="GO:0009089">
    <property type="term" value="P:lysine biosynthetic process via diaminopimelate"/>
    <property type="evidence" value="ECO:0007669"/>
    <property type="project" value="UniProtKB-UniPathway"/>
</dbReference>
<keyword evidence="12" id="KW-0457">Lysine biosynthesis</keyword>
<evidence type="ECO:0000256" key="1">
    <source>
        <dbReference type="ARBA" id="ARBA00001941"/>
    </source>
</evidence>
<dbReference type="Pfam" id="PF07687">
    <property type="entry name" value="M20_dimer"/>
    <property type="match status" value="1"/>
</dbReference>